<evidence type="ECO:0000313" key="2">
    <source>
        <dbReference type="Proteomes" id="UP001175271"/>
    </source>
</evidence>
<protein>
    <submittedName>
        <fullName evidence="1">Uncharacterized protein</fullName>
    </submittedName>
</protein>
<proteinExistence type="predicted"/>
<dbReference type="Proteomes" id="UP001175271">
    <property type="component" value="Unassembled WGS sequence"/>
</dbReference>
<dbReference type="AlphaFoldDB" id="A0AA39LF73"/>
<name>A0AA39LF73_9BILA</name>
<evidence type="ECO:0000313" key="1">
    <source>
        <dbReference type="EMBL" id="KAK0395043.1"/>
    </source>
</evidence>
<gene>
    <name evidence="1" type="ORF">QR680_001083</name>
</gene>
<sequence>MGDNFARRQAPLMRYSSADWRASFLISRSRSTPNLDVSAHYKPQWDHHLRSPYYFYDDHFGKSIWSRYNYPVTYRSGKYTNVYPYLVPNYFSQPFRYLSWLDYPPYYPSNSYRYNDKLSPYQNFVLDKASGWDRERHYGPKRSRFRINYLAAGVLGTMNDYRLRRATSASLIRSSDADRRPSLPIIRNSAPDLPVYDVMRPSWGCRVAGSYYMNDDVYGKYMYNRHYFPTYHSYLYSNFFYDTKTSPYYWNLLNSPRRYKYWYTLDYPPYSYNYRKYNFALSPSQNYILDRAYNCQRDRYYTTYYCKGGTHYFSGNLPLH</sequence>
<organism evidence="1 2">
    <name type="scientific">Steinernema hermaphroditum</name>
    <dbReference type="NCBI Taxonomy" id="289476"/>
    <lineage>
        <taxon>Eukaryota</taxon>
        <taxon>Metazoa</taxon>
        <taxon>Ecdysozoa</taxon>
        <taxon>Nematoda</taxon>
        <taxon>Chromadorea</taxon>
        <taxon>Rhabditida</taxon>
        <taxon>Tylenchina</taxon>
        <taxon>Panagrolaimomorpha</taxon>
        <taxon>Strongyloidoidea</taxon>
        <taxon>Steinernematidae</taxon>
        <taxon>Steinernema</taxon>
    </lineage>
</organism>
<accession>A0AA39LF73</accession>
<comment type="caution">
    <text evidence="1">The sequence shown here is derived from an EMBL/GenBank/DDBJ whole genome shotgun (WGS) entry which is preliminary data.</text>
</comment>
<dbReference type="EMBL" id="JAUCMV010000005">
    <property type="protein sequence ID" value="KAK0395043.1"/>
    <property type="molecule type" value="Genomic_DNA"/>
</dbReference>
<keyword evidence="2" id="KW-1185">Reference proteome</keyword>
<reference evidence="1" key="1">
    <citation type="submission" date="2023-06" db="EMBL/GenBank/DDBJ databases">
        <title>Genomic analysis of the entomopathogenic nematode Steinernema hermaphroditum.</title>
        <authorList>
            <person name="Schwarz E.M."/>
            <person name="Heppert J.K."/>
            <person name="Baniya A."/>
            <person name="Schwartz H.T."/>
            <person name="Tan C.-H."/>
            <person name="Antoshechkin I."/>
            <person name="Sternberg P.W."/>
            <person name="Goodrich-Blair H."/>
            <person name="Dillman A.R."/>
        </authorList>
    </citation>
    <scope>NUCLEOTIDE SEQUENCE</scope>
    <source>
        <strain evidence="1">PS9179</strain>
        <tissue evidence="1">Whole animal</tissue>
    </source>
</reference>